<name>D0U1Q3_9GAMA</name>
<dbReference type="GO" id="GO:0004843">
    <property type="term" value="F:cysteine-type deubiquitinase activity"/>
    <property type="evidence" value="ECO:0007669"/>
    <property type="project" value="InterPro"/>
</dbReference>
<keyword evidence="9" id="KW-0788">Thiol protease</keyword>
<evidence type="ECO:0000256" key="13">
    <source>
        <dbReference type="SAM" id="MobiDB-lite"/>
    </source>
</evidence>
<keyword evidence="4" id="KW-1130">Modulation of host ubiquitin pathway by virus</keyword>
<dbReference type="InterPro" id="IPR038765">
    <property type="entry name" value="Papain-like_cys_pep_sf"/>
</dbReference>
<dbReference type="Proteomes" id="UP000158501">
    <property type="component" value="Segment"/>
</dbReference>
<evidence type="ECO:0000256" key="12">
    <source>
        <dbReference type="ARBA" id="ARBA00023200"/>
    </source>
</evidence>
<evidence type="ECO:0000256" key="1">
    <source>
        <dbReference type="ARBA" id="ARBA00022562"/>
    </source>
</evidence>
<feature type="compositionally biased region" description="Polar residues" evidence="13">
    <location>
        <begin position="2052"/>
        <end position="2080"/>
    </location>
</feature>
<evidence type="ECO:0000256" key="9">
    <source>
        <dbReference type="ARBA" id="ARBA00022807"/>
    </source>
</evidence>
<evidence type="ECO:0000256" key="3">
    <source>
        <dbReference type="ARBA" id="ARBA00022581"/>
    </source>
</evidence>
<keyword evidence="10" id="KW-0946">Virion</keyword>
<feature type="domain" description="Peptidase C76" evidence="14">
    <location>
        <begin position="13"/>
        <end position="224"/>
    </location>
</feature>
<feature type="compositionally biased region" description="Polar residues" evidence="13">
    <location>
        <begin position="2161"/>
        <end position="2177"/>
    </location>
</feature>
<feature type="region of interest" description="Disordered" evidence="13">
    <location>
        <begin position="2038"/>
        <end position="2125"/>
    </location>
</feature>
<keyword evidence="11" id="KW-1127">Modulation of host ubiquitin pathway by viral deubiquitinase</keyword>
<evidence type="ECO:0000256" key="2">
    <source>
        <dbReference type="ARBA" id="ARBA00022580"/>
    </source>
</evidence>
<evidence type="ECO:0000313" key="16">
    <source>
        <dbReference type="Proteomes" id="UP000158501"/>
    </source>
</evidence>
<dbReference type="Gene3D" id="3.90.70.120">
    <property type="match status" value="1"/>
</dbReference>
<evidence type="ECO:0000256" key="11">
    <source>
        <dbReference type="ARBA" id="ARBA00022876"/>
    </source>
</evidence>
<feature type="compositionally biased region" description="Polar residues" evidence="13">
    <location>
        <begin position="2203"/>
        <end position="2232"/>
    </location>
</feature>
<dbReference type="GO" id="GO:0039648">
    <property type="term" value="P:symbiont-mediated perturbation of host ubiquitin-like protein modification"/>
    <property type="evidence" value="ECO:0007669"/>
    <property type="project" value="UniProtKB-KW"/>
</dbReference>
<evidence type="ECO:0000256" key="8">
    <source>
        <dbReference type="ARBA" id="ARBA00022801"/>
    </source>
</evidence>
<keyword evidence="6" id="KW-0677">Repeat</keyword>
<keyword evidence="12" id="KW-1035">Host cytoplasm</keyword>
<feature type="compositionally biased region" description="Low complexity" evidence="13">
    <location>
        <begin position="2038"/>
        <end position="2049"/>
    </location>
</feature>
<feature type="region of interest" description="Disordered" evidence="13">
    <location>
        <begin position="323"/>
        <end position="345"/>
    </location>
</feature>
<keyword evidence="2" id="KW-0920">Virion tegument</keyword>
<evidence type="ECO:0000256" key="5">
    <source>
        <dbReference type="ARBA" id="ARBA00022670"/>
    </source>
</evidence>
<evidence type="ECO:0000256" key="10">
    <source>
        <dbReference type="ARBA" id="ARBA00022844"/>
    </source>
</evidence>
<keyword evidence="1" id="KW-1048">Host nucleus</keyword>
<reference evidence="15 16" key="1">
    <citation type="journal article" date="2010" name="J. Gen. Virol.">
        <title>Characterization of a novel wood mouse virus related to murid herpesvirus 4.</title>
        <authorList>
            <person name="Hughes D.J."/>
            <person name="Kipar A."/>
            <person name="Milligan S.G."/>
            <person name="Cunningham C."/>
            <person name="Sanders M."/>
            <person name="Quail M.A."/>
            <person name="Rajandream M.A."/>
            <person name="Efstathiou S."/>
            <person name="Bowden R.J."/>
            <person name="Chastel C."/>
            <person name="Bennett M."/>
            <person name="Sample J.T."/>
            <person name="Barrell B."/>
            <person name="Davison A.J."/>
            <person name="Stewart J.P."/>
        </authorList>
    </citation>
    <scope>NUCLEOTIDE SEQUENCE [LARGE SCALE GENOMIC DNA]</scope>
    <source>
        <strain evidence="15">WM8</strain>
    </source>
</reference>
<feature type="compositionally biased region" description="Acidic residues" evidence="13">
    <location>
        <begin position="323"/>
        <end position="339"/>
    </location>
</feature>
<dbReference type="KEGG" id="vg:65101017"/>
<dbReference type="PROSITE" id="PS51521">
    <property type="entry name" value="HTUSP"/>
    <property type="match status" value="1"/>
</dbReference>
<evidence type="ECO:0000256" key="4">
    <source>
        <dbReference type="ARBA" id="ARBA00022662"/>
    </source>
</evidence>
<feature type="compositionally biased region" description="Basic and acidic residues" evidence="13">
    <location>
        <begin position="2081"/>
        <end position="2093"/>
    </location>
</feature>
<keyword evidence="3" id="KW-0945">Host-virus interaction</keyword>
<dbReference type="SUPFAM" id="SSF54001">
    <property type="entry name" value="Cysteine proteinases"/>
    <property type="match status" value="1"/>
</dbReference>
<dbReference type="InterPro" id="IPR006928">
    <property type="entry name" value="Herpes_teg_USP"/>
</dbReference>
<feature type="region of interest" description="Disordered" evidence="13">
    <location>
        <begin position="278"/>
        <end position="308"/>
    </location>
</feature>
<organism evidence="15 16">
    <name type="scientific">Wood mouse herpesvirus</name>
    <dbReference type="NCBI Taxonomy" id="432370"/>
    <lineage>
        <taxon>Viruses</taxon>
        <taxon>Duplodnaviria</taxon>
        <taxon>Heunggongvirae</taxon>
        <taxon>Peploviricota</taxon>
        <taxon>Herviviricetes</taxon>
        <taxon>Herpesvirales</taxon>
        <taxon>Orthoherpesviridae</taxon>
        <taxon>Gammaherpesvirinae</taxon>
        <taxon>Rhadinovirus</taxon>
        <taxon>Rhadinovirus muridgamma7</taxon>
        <taxon>Murid gammaherpesvirus 7</taxon>
    </lineage>
</organism>
<dbReference type="RefSeq" id="YP_010085938.1">
    <property type="nucleotide sequence ID" value="NC_055233.1"/>
</dbReference>
<sequence>MALPAALAGFHIEGTASTNQADCKFGENAGAQCLSNCIIYLMSSYFNHETPITETHDLNKVLKFGAELDNNLRKLGLLSPGQYAQLDHIPCYVQTKKWSGFIYTSAEMFGLLGMPADISDSCITSLRDLLTANYSNTIQYILYICGQKSGAIIIQGDRYTMFDPHCLKDLPESPAHVLSTSDTTALIRYIGGVSREYTACFLYFVPGHISPKNYIMSHYKVISFSELHGSKIILEDDDLPTTTQSYCPPLPRPPSPGPEVDSLLKYISKAKRKRYPISCGEESTDAHKRRKESQSTPPQKIATPLPSPDIIDLTIDDDVIDLTGDDDMEESAGEEEFEPDLSGTSLPSVTLPNLATVDNLLASLALSSHVPSFPMLLDTDTGESYHLTRALHQLKNVLQQVLENGVVSDSDYTPTEALNVLNYLMAWSKQLHIKNDDIKLLINSNLQIEKLFTLLKHNLISDPNLADHVQAKVCACLPAIHATRASDLQKILLHCKNLTRSLEISKSSLDMKDVITTFTDSFPQDFYCVCSVEEANHLVSAVQALKRVVSNNMALTGEQDARFKALMLSILNNTDPPASLGPIYLETETRTPLLSSAIQEAVKTIEKVVVETLSELISNISSQNAIETTFVPPVRAMLKKVTTLLGVISACVEKAEIRTPEIDSSQQQMSYIGRELSKIIDETWPEHTVSEPVQALDIFQKASSHLQALKQKMADSEALDKILNEINLTLKTIQDKAASPTLINTLADYIKNATVLAPSSDPRLAEIQSQVTSLTTSTSYIESLLQKINIRSLPEVIPQLQAATKTEQGQLSLAAVNLSLTQITTSLINEALSSIHARSHTHLTSTFFNSLNSLMGLSDLPGREDLIKTMETIMTVQEDLIDCDDVECVEKGLTTFRYIKSSIRQYKFDKSFKTKIYLIITSEMRDLTKIKTDKQLEVWKQDVADFTPTSIDDLNLFLDKAPTKTARSYATRHLKHFRDDLIKDQEMETETTPLPSTAEIERAIDFKIKTIWDKILTSLRDLTFHHISPADWQVLLTVFNDHSSALFTKMGGELLKALQGLTAYVDSILSPLLASLLPLGPHYSAPNVDWIDAFDQNVKYYLRTFHLPRVSEQLDDLEKKTLLLVQLTKFPDLSQALIGTHLETDWSTYQKVYNSIVTVYNDHLIKTKTEVHAFLDNIASDPLLEPQTHPDLQKITQLFTEQETMEINTLSAIFKESIKNNEKHYIASYQTEMKVFTSMVDAALAKKTQSTTEYNTHLLKILNNMLPQAPPYAASHPISSDAISYITSLARDKHLLEKLSYTESLQNFNWLSRLLTIILTNCHPSHKHHLQTLLDEITTREQSLTPLVAIEDSANQSPTERTLQTALTTLNVERITGRATTFQKWKSQLQELEEAVRTTTQVSSLIQTISSLHDKTVTEMNPTILSSHSQAISEKLKELLALKPSLDETTLSLFHGMKAYAQFKHNFLQHYVLTQPRIFDAYPLSHHSPLTSGGQHLTKFNPLLRLKVYSLMDDAKKMSMWREITTPIDPTWHTFIPAPPTPAIAPIHYTVLFSSFLQAEAINLTINSKQTQTKTFGLLPGIVDAKVGVQGAMLLDNQWNDVSTNAAKLLAHYIRSELTPTSLTHSQFAAMTVFAHTMAMVTPHISSTRATVFPSKAIVLNQLQFLKLCLTMWPRFSGGLLRAPSFERAVQLARTTLPTLLSSVTVNTLAHFMTNNHRPTNTLPNTEALVFYPNQHPLANVEKMLVTSSPFHVLSASVPRTRISMLVWGLLTLSEAVLQQLWDSLCPETAKFTTYMDLLRHLTAINHKNSTLTTSTSLPQNNGPVVYTYGHTAGTTVATLEASHALPEGGESTPMTLFEFVIMAIIFRLKFHIFYSQEKPLINTELGPLHLITHALDGTGDAEPFKTYVSIPPQPYTGLGNLQQFCSQDELQVFHRQHEWLVGATKPTASSTEDIFIVIASADNKILTVHTFNHATNSLKDETPEIMPGPLPESWPKEITTAGFWDKPEPEKSPQELITEVISTAKISSGASIFNTFPPSYKTPSSKPSLHVETQQQDTTSITERTPPTSPQFPDSTTQDHSYEQWDKQEKPLTEGSTLIKDNSSPSGRPPRPISPSPPVLTPIKPLIPISQATPTMPILSPFTPRLLLDPGKKGRVWTEFGSSGSIPPNPIQSTTPGPAPNTGDLGRQHIVSPIITIKSGERTGTTSAKPKSPLNDNSASIMPPTSQNQARPAQIHASSPLPAKTKIVTPRPVAKTDTDTFGTLMGHEKAPTPDLTAPIEPAHPPKVSPIIHFKSPPAKERAPPTIEEDEHTKPPSSADTSKNKVFPKWQAPTQPPRTISPPQKHEDWSPVAPTPDSGRKLVFGGHRLPSLVYYPPTLHDIKYGATTSKKDGPYVEENPPGVTHDPPPRIKHMEQIVNSSKYNVLLFIEKIIKSVHEHSTYMLSALKRIKQLYI</sequence>
<keyword evidence="16" id="KW-1185">Reference proteome</keyword>
<accession>D0U1Q3</accession>
<gene>
    <name evidence="15" type="primary">ORF64</name>
</gene>
<dbReference type="GO" id="GO:0006508">
    <property type="term" value="P:proteolysis"/>
    <property type="evidence" value="ECO:0007669"/>
    <property type="project" value="UniProtKB-KW"/>
</dbReference>
<dbReference type="GeneID" id="65101017"/>
<evidence type="ECO:0000256" key="7">
    <source>
        <dbReference type="ARBA" id="ARBA00022786"/>
    </source>
</evidence>
<feature type="region of interest" description="Disordered" evidence="13">
    <location>
        <begin position="2159"/>
        <end position="2360"/>
    </location>
</feature>
<evidence type="ECO:0000259" key="14">
    <source>
        <dbReference type="PROSITE" id="PS51521"/>
    </source>
</evidence>
<evidence type="ECO:0000313" key="15">
    <source>
        <dbReference type="EMBL" id="ACY41134.1"/>
    </source>
</evidence>
<keyword evidence="8" id="KW-0378">Hydrolase</keyword>
<feature type="compositionally biased region" description="Pro residues" evidence="13">
    <location>
        <begin position="2108"/>
        <end position="2121"/>
    </location>
</feature>
<dbReference type="HAMAP" id="MF_04044">
    <property type="entry name" value="HSV_LTP"/>
    <property type="match status" value="1"/>
</dbReference>
<dbReference type="EMBL" id="GQ169129">
    <property type="protein sequence ID" value="ACY41134.1"/>
    <property type="molecule type" value="Genomic_DNA"/>
</dbReference>
<protein>
    <submittedName>
        <fullName evidence="15">Large tegument protein</fullName>
    </submittedName>
</protein>
<dbReference type="Pfam" id="PF04843">
    <property type="entry name" value="Herpes_teg_N"/>
    <property type="match status" value="1"/>
</dbReference>
<keyword evidence="5" id="KW-0645">Protease</keyword>
<dbReference type="GO" id="GO:0044423">
    <property type="term" value="C:virion component"/>
    <property type="evidence" value="ECO:0007669"/>
    <property type="project" value="UniProtKB-KW"/>
</dbReference>
<dbReference type="InterPro" id="IPR034702">
    <property type="entry name" value="HSV_LTP"/>
</dbReference>
<keyword evidence="7" id="KW-0833">Ubl conjugation pathway</keyword>
<proteinExistence type="inferred from homology"/>
<evidence type="ECO:0000256" key="6">
    <source>
        <dbReference type="ARBA" id="ARBA00022737"/>
    </source>
</evidence>